<name>A0ACB8UX86_9EURO</name>
<proteinExistence type="predicted"/>
<comment type="caution">
    <text evidence="1">The sequence shown here is derived from an EMBL/GenBank/DDBJ whole genome shotgun (WGS) entry which is preliminary data.</text>
</comment>
<sequence>MSATNFVKERAPLVSSDSAQVNPYNPLSSTKDGATAQFSDSLHIDVDLPQTENALTKAFHTQTPAPPPTPPSPLLEPRKKSSPVPDSDESQIPTSNGAVNTTPTRQTDPITPDITPPRVVSHGRRRLTQNRNFPSISSRAESFQTAREILSSDDDVHAGLPLDVAPLTPHSRRLPSSPQSRSSIPQQTGHSSHESSPYYVSTAEHPDPRYFPSFDGNWKEPRTKSLQLPKQRKPKDSFKGGATQPKVLATDRPVRDLGCISDREKSLRVRVKDSRKGAQRVSIEKFGKEIGWFPSDEYDNHSCRLSGLSATSTVEAVIIDSPPMKKQTLRHTGKADSLRSVGSPTTRSIRDTSISRTSEQGPRLVRKTIQITDCDRWSSGSDTLSFVSTVYSKPKQVEEIIPVVVIPRRQSSLKSSLPKPTLFGRAHSQTRSLTEHRRPTTAPNNGPVSQPFDIPKRRRTLSESLPYAQKPGGATRRASTSRPKIPTRRSSLSAPTSKNASRTTSLTLESLKRYEAVQETYPILNKQTNEKPEDLIPIINPPGSEKQLASELTVTENNDQSHLFPDHQCNDPRMQTPLSTTPFQPSIQSLSPGPIEISEARVVPFFAHNNKSLLIVEQYAQPDAAQRLRMPRTGHGAAVADRTSNMPAGSQATEVDSPLRNLRPPPRPRPPFFKITPPSSPEKNSNTTENNNELVRRWESLRRSFTYRRYADGRESGQPAHRFKNRKAGKDIDSKLYPLWRPRGFWEDFKDADARDEPALKHSSLGSDECISNSLGIPQKRLLSGPMALVRRVSNGARLRARRRRNVSHTSVVSATLSLSGRQHHALPPFLSLREMQRWVQRVRRKREREKIEARRQKLRGMIGDRVTVDPNSIAPRCIQST</sequence>
<accession>A0ACB8UX86</accession>
<dbReference type="EMBL" id="JALBCA010000039">
    <property type="protein sequence ID" value="KAI2387428.1"/>
    <property type="molecule type" value="Genomic_DNA"/>
</dbReference>
<evidence type="ECO:0000313" key="1">
    <source>
        <dbReference type="EMBL" id="KAI2387428.1"/>
    </source>
</evidence>
<reference evidence="1" key="1">
    <citation type="journal article" date="2022" name="bioRxiv">
        <title>Population genetic analysis of Ophidiomyces ophidiicola, the causative agent of snake fungal disease, indicates recent introductions to the USA.</title>
        <authorList>
            <person name="Ladner J.T."/>
            <person name="Palmer J.M."/>
            <person name="Ettinger C.L."/>
            <person name="Stajich J.E."/>
            <person name="Farrell T.M."/>
            <person name="Glorioso B.M."/>
            <person name="Lawson B."/>
            <person name="Price S.J."/>
            <person name="Stengle A.G."/>
            <person name="Grear D.A."/>
            <person name="Lorch J.M."/>
        </authorList>
    </citation>
    <scope>NUCLEOTIDE SEQUENCE</scope>
    <source>
        <strain evidence="1">NWHC 24266-5</strain>
    </source>
</reference>
<protein>
    <submittedName>
        <fullName evidence="1">Uncharacterized protein</fullName>
    </submittedName>
</protein>
<gene>
    <name evidence="1" type="ORF">LOY88_003118</name>
</gene>
<organism evidence="1">
    <name type="scientific">Ophidiomyces ophidiicola</name>
    <dbReference type="NCBI Taxonomy" id="1387563"/>
    <lineage>
        <taxon>Eukaryota</taxon>
        <taxon>Fungi</taxon>
        <taxon>Dikarya</taxon>
        <taxon>Ascomycota</taxon>
        <taxon>Pezizomycotina</taxon>
        <taxon>Eurotiomycetes</taxon>
        <taxon>Eurotiomycetidae</taxon>
        <taxon>Onygenales</taxon>
        <taxon>Onygenaceae</taxon>
        <taxon>Ophidiomyces</taxon>
    </lineage>
</organism>